<evidence type="ECO:0000313" key="1">
    <source>
        <dbReference type="EMBL" id="KHG18920.1"/>
    </source>
</evidence>
<name>A0A0B0P1J8_GOSAR</name>
<keyword evidence="2" id="KW-1185">Reference proteome</keyword>
<proteinExistence type="predicted"/>
<reference evidence="2" key="1">
    <citation type="submission" date="2014-09" db="EMBL/GenBank/DDBJ databases">
        <authorList>
            <person name="Mudge J."/>
            <person name="Ramaraj T."/>
            <person name="Lindquist I.E."/>
            <person name="Bharti A.K."/>
            <person name="Sundararajan A."/>
            <person name="Cameron C.T."/>
            <person name="Woodward J.E."/>
            <person name="May G.D."/>
            <person name="Brubaker C."/>
            <person name="Broadhvest J."/>
            <person name="Wilkins T.A."/>
        </authorList>
    </citation>
    <scope>NUCLEOTIDE SEQUENCE</scope>
    <source>
        <strain evidence="2">cv. AKA8401</strain>
    </source>
</reference>
<protein>
    <submittedName>
        <fullName evidence="1">Vang-like protein 2-A</fullName>
    </submittedName>
</protein>
<accession>A0A0B0P1J8</accession>
<gene>
    <name evidence="1" type="ORF">F383_25270</name>
</gene>
<evidence type="ECO:0000313" key="2">
    <source>
        <dbReference type="Proteomes" id="UP000032142"/>
    </source>
</evidence>
<dbReference type="Proteomes" id="UP000032142">
    <property type="component" value="Unassembled WGS sequence"/>
</dbReference>
<sequence length="68" mass="7998">MTFGLMRSRIRPYLRYGTSIGIYYHVRPCLGHGIEMRFYIRPYLGYGIDVKFYVRPRLGHGIGILLCI</sequence>
<organism evidence="1 2">
    <name type="scientific">Gossypium arboreum</name>
    <name type="common">Tree cotton</name>
    <name type="synonym">Gossypium nanking</name>
    <dbReference type="NCBI Taxonomy" id="29729"/>
    <lineage>
        <taxon>Eukaryota</taxon>
        <taxon>Viridiplantae</taxon>
        <taxon>Streptophyta</taxon>
        <taxon>Embryophyta</taxon>
        <taxon>Tracheophyta</taxon>
        <taxon>Spermatophyta</taxon>
        <taxon>Magnoliopsida</taxon>
        <taxon>eudicotyledons</taxon>
        <taxon>Gunneridae</taxon>
        <taxon>Pentapetalae</taxon>
        <taxon>rosids</taxon>
        <taxon>malvids</taxon>
        <taxon>Malvales</taxon>
        <taxon>Malvaceae</taxon>
        <taxon>Malvoideae</taxon>
        <taxon>Gossypium</taxon>
    </lineage>
</organism>
<dbReference type="AlphaFoldDB" id="A0A0B0P1J8"/>
<dbReference type="EMBL" id="KN411723">
    <property type="protein sequence ID" value="KHG18920.1"/>
    <property type="molecule type" value="Genomic_DNA"/>
</dbReference>